<feature type="domain" description="OmpR/PhoB-type" evidence="3">
    <location>
        <begin position="4"/>
        <end position="105"/>
    </location>
</feature>
<proteinExistence type="predicted"/>
<dbReference type="Pfam" id="PF00486">
    <property type="entry name" value="Trans_reg_C"/>
    <property type="match status" value="1"/>
</dbReference>
<name>A0A0F9ZU82_9BACT</name>
<evidence type="ECO:0000259" key="3">
    <source>
        <dbReference type="PROSITE" id="PS51755"/>
    </source>
</evidence>
<keyword evidence="1 2" id="KW-0238">DNA-binding</keyword>
<dbReference type="InterPro" id="IPR036388">
    <property type="entry name" value="WH-like_DNA-bd_sf"/>
</dbReference>
<dbReference type="SMART" id="SM00862">
    <property type="entry name" value="Trans_reg_C"/>
    <property type="match status" value="1"/>
</dbReference>
<dbReference type="InterPro" id="IPR016032">
    <property type="entry name" value="Sig_transdc_resp-reg_C-effctor"/>
</dbReference>
<dbReference type="GO" id="GO:0000160">
    <property type="term" value="P:phosphorelay signal transduction system"/>
    <property type="evidence" value="ECO:0007669"/>
    <property type="project" value="InterPro"/>
</dbReference>
<sequence length="105" mass="12418">MDQQTLLTIGKRLKELEKLFNNLSIADINNQSKLRGKNKILLDHFENNKSKIINKDEIAEIIWDNPDVTDWAINQVISRFRKKLKKLGINPKRLETINNRGYMWN</sequence>
<feature type="DNA-binding region" description="OmpR/PhoB-type" evidence="2">
    <location>
        <begin position="4"/>
        <end position="105"/>
    </location>
</feature>
<dbReference type="EMBL" id="LBOZ01000002">
    <property type="protein sequence ID" value="KKP47903.1"/>
    <property type="molecule type" value="Genomic_DNA"/>
</dbReference>
<dbReference type="Proteomes" id="UP000033995">
    <property type="component" value="Unassembled WGS sequence"/>
</dbReference>
<dbReference type="SUPFAM" id="SSF46894">
    <property type="entry name" value="C-terminal effector domain of the bipartite response regulators"/>
    <property type="match status" value="1"/>
</dbReference>
<organism evidence="4 5">
    <name type="scientific">Candidatus Woesebacteria bacterium GW2011_GWA2_33_28</name>
    <dbReference type="NCBI Taxonomy" id="1618561"/>
    <lineage>
        <taxon>Bacteria</taxon>
        <taxon>Candidatus Woeseibacteriota</taxon>
    </lineage>
</organism>
<reference evidence="4 5" key="1">
    <citation type="journal article" date="2015" name="Nature">
        <title>rRNA introns, odd ribosomes, and small enigmatic genomes across a large radiation of phyla.</title>
        <authorList>
            <person name="Brown C.T."/>
            <person name="Hug L.A."/>
            <person name="Thomas B.C."/>
            <person name="Sharon I."/>
            <person name="Castelle C.J."/>
            <person name="Singh A."/>
            <person name="Wilkins M.J."/>
            <person name="Williams K.H."/>
            <person name="Banfield J.F."/>
        </authorList>
    </citation>
    <scope>NUCLEOTIDE SEQUENCE [LARGE SCALE GENOMIC DNA]</scope>
</reference>
<evidence type="ECO:0000256" key="2">
    <source>
        <dbReference type="PROSITE-ProRule" id="PRU01091"/>
    </source>
</evidence>
<accession>A0A0F9ZU82</accession>
<dbReference type="Gene3D" id="1.10.10.10">
    <property type="entry name" value="Winged helix-like DNA-binding domain superfamily/Winged helix DNA-binding domain"/>
    <property type="match status" value="1"/>
</dbReference>
<gene>
    <name evidence="4" type="ORF">UR38_C0002G0006</name>
</gene>
<dbReference type="GO" id="GO:0006355">
    <property type="term" value="P:regulation of DNA-templated transcription"/>
    <property type="evidence" value="ECO:0007669"/>
    <property type="project" value="InterPro"/>
</dbReference>
<comment type="caution">
    <text evidence="4">The sequence shown here is derived from an EMBL/GenBank/DDBJ whole genome shotgun (WGS) entry which is preliminary data.</text>
</comment>
<dbReference type="GO" id="GO:0003677">
    <property type="term" value="F:DNA binding"/>
    <property type="evidence" value="ECO:0007669"/>
    <property type="project" value="UniProtKB-UniRule"/>
</dbReference>
<evidence type="ECO:0000313" key="4">
    <source>
        <dbReference type="EMBL" id="KKP47903.1"/>
    </source>
</evidence>
<dbReference type="PROSITE" id="PS51755">
    <property type="entry name" value="OMPR_PHOB"/>
    <property type="match status" value="1"/>
</dbReference>
<evidence type="ECO:0000313" key="5">
    <source>
        <dbReference type="Proteomes" id="UP000033995"/>
    </source>
</evidence>
<dbReference type="AlphaFoldDB" id="A0A0F9ZU82"/>
<evidence type="ECO:0000256" key="1">
    <source>
        <dbReference type="ARBA" id="ARBA00023125"/>
    </source>
</evidence>
<dbReference type="InterPro" id="IPR001867">
    <property type="entry name" value="OmpR/PhoB-type_DNA-bd"/>
</dbReference>
<protein>
    <recommendedName>
        <fullName evidence="3">OmpR/PhoB-type domain-containing protein</fullName>
    </recommendedName>
</protein>